<accession>A0ABQ2Z4S6</accession>
<sequence>MNTQSTSVSVLIVGAGLGGLSTALFLGLHGVPALVVERHPGTSTQPKARGQMPPAMEALRAAGLEKEFLAAAPPGRPEMTIVIAESVTGRVLHSITEAMPDFGLFSPAPVGMVSQERAEPLLAARAAGLGADIRFSTYLESFTDGPDGVTAVLRDTAGGETYEVHAAFLVGADGHRGRIREAAGIGTHGRGTLGENTSVLFEAGLDLVLDGAAVQMHYLQNPELPGGSGAFVSTDTPGRYVAAVEEPTDDAHARELVRLVTGVPGLDVKILGSTVWSTACRVADRFSSGRVHLVGDAAHVMPPTGGQGGNTALMDGYHLAWKLAAVVRGQAGPGLLDSHDAERRPFAEFVVEQQYANMVQRTAPHLADDTVAELVDAASALFGYRCPAGAFLPEPGDGVLLEHPAAPSGRPGARAPHVVLGDGRSTRDLYGRGFVLLTGSRAWRTGAARASERLGVPVAVPTLDGDWTGAHGVTASGAVLVRPDGIVAWRSAAEGDPGTVEHALRTVLDR</sequence>
<gene>
    <name evidence="5" type="ORF">GCM10010324_56890</name>
</gene>
<protein>
    <submittedName>
        <fullName evidence="5">FAD-dependent oxidoreductase</fullName>
    </submittedName>
</protein>
<comment type="cofactor">
    <cofactor evidence="1">
        <name>FAD</name>
        <dbReference type="ChEBI" id="CHEBI:57692"/>
    </cofactor>
</comment>
<proteinExistence type="predicted"/>
<organism evidence="5 6">
    <name type="scientific">Streptomyces hiroshimensis</name>
    <dbReference type="NCBI Taxonomy" id="66424"/>
    <lineage>
        <taxon>Bacteria</taxon>
        <taxon>Bacillati</taxon>
        <taxon>Actinomycetota</taxon>
        <taxon>Actinomycetes</taxon>
        <taxon>Kitasatosporales</taxon>
        <taxon>Streptomycetaceae</taxon>
        <taxon>Streptomyces</taxon>
    </lineage>
</organism>
<evidence type="ECO:0000256" key="2">
    <source>
        <dbReference type="ARBA" id="ARBA00022630"/>
    </source>
</evidence>
<evidence type="ECO:0000313" key="6">
    <source>
        <dbReference type="Proteomes" id="UP000659223"/>
    </source>
</evidence>
<dbReference type="RefSeq" id="WP_190024614.1">
    <property type="nucleotide sequence ID" value="NZ_BMUT01000014.1"/>
</dbReference>
<feature type="domain" description="FAD-binding" evidence="4">
    <location>
        <begin position="8"/>
        <end position="353"/>
    </location>
</feature>
<dbReference type="InterPro" id="IPR036188">
    <property type="entry name" value="FAD/NAD-bd_sf"/>
</dbReference>
<dbReference type="InterPro" id="IPR002938">
    <property type="entry name" value="FAD-bd"/>
</dbReference>
<keyword evidence="3" id="KW-0274">FAD</keyword>
<dbReference type="Pfam" id="PF01494">
    <property type="entry name" value="FAD_binding_3"/>
    <property type="match status" value="1"/>
</dbReference>
<dbReference type="PANTHER" id="PTHR43004:SF19">
    <property type="entry name" value="BINDING MONOOXYGENASE, PUTATIVE (JCVI)-RELATED"/>
    <property type="match status" value="1"/>
</dbReference>
<dbReference type="Gene3D" id="3.50.50.60">
    <property type="entry name" value="FAD/NAD(P)-binding domain"/>
    <property type="match status" value="1"/>
</dbReference>
<dbReference type="PRINTS" id="PR00420">
    <property type="entry name" value="RNGMNOXGNASE"/>
</dbReference>
<dbReference type="SUPFAM" id="SSF51905">
    <property type="entry name" value="FAD/NAD(P)-binding domain"/>
    <property type="match status" value="1"/>
</dbReference>
<dbReference type="Pfam" id="PF21274">
    <property type="entry name" value="Rng_hyd_C"/>
    <property type="match status" value="1"/>
</dbReference>
<dbReference type="InterPro" id="IPR050641">
    <property type="entry name" value="RIFMO-like"/>
</dbReference>
<name>A0ABQ2Z4S6_9ACTN</name>
<dbReference type="Proteomes" id="UP000659223">
    <property type="component" value="Unassembled WGS sequence"/>
</dbReference>
<dbReference type="EMBL" id="BMUT01000014">
    <property type="protein sequence ID" value="GGY02533.1"/>
    <property type="molecule type" value="Genomic_DNA"/>
</dbReference>
<evidence type="ECO:0000256" key="3">
    <source>
        <dbReference type="ARBA" id="ARBA00022827"/>
    </source>
</evidence>
<keyword evidence="2" id="KW-0285">Flavoprotein</keyword>
<reference evidence="6" key="1">
    <citation type="journal article" date="2019" name="Int. J. Syst. Evol. Microbiol.">
        <title>The Global Catalogue of Microorganisms (GCM) 10K type strain sequencing project: providing services to taxonomists for standard genome sequencing and annotation.</title>
        <authorList>
            <consortium name="The Broad Institute Genomics Platform"/>
            <consortium name="The Broad Institute Genome Sequencing Center for Infectious Disease"/>
            <person name="Wu L."/>
            <person name="Ma J."/>
        </authorList>
    </citation>
    <scope>NUCLEOTIDE SEQUENCE [LARGE SCALE GENOMIC DNA]</scope>
    <source>
        <strain evidence="6">JCM 4586</strain>
    </source>
</reference>
<evidence type="ECO:0000256" key="1">
    <source>
        <dbReference type="ARBA" id="ARBA00001974"/>
    </source>
</evidence>
<dbReference type="PANTHER" id="PTHR43004">
    <property type="entry name" value="TRK SYSTEM POTASSIUM UPTAKE PROTEIN"/>
    <property type="match status" value="1"/>
</dbReference>
<keyword evidence="6" id="KW-1185">Reference proteome</keyword>
<evidence type="ECO:0000259" key="4">
    <source>
        <dbReference type="Pfam" id="PF01494"/>
    </source>
</evidence>
<dbReference type="Gene3D" id="3.30.9.10">
    <property type="entry name" value="D-Amino Acid Oxidase, subunit A, domain 2"/>
    <property type="match status" value="1"/>
</dbReference>
<dbReference type="Gene3D" id="3.40.30.120">
    <property type="match status" value="1"/>
</dbReference>
<comment type="caution">
    <text evidence="5">The sequence shown here is derived from an EMBL/GenBank/DDBJ whole genome shotgun (WGS) entry which is preliminary data.</text>
</comment>
<evidence type="ECO:0000313" key="5">
    <source>
        <dbReference type="EMBL" id="GGY02533.1"/>
    </source>
</evidence>